<evidence type="ECO:0000259" key="6">
    <source>
        <dbReference type="Pfam" id="PF14740"/>
    </source>
</evidence>
<dbReference type="Pfam" id="PF14740">
    <property type="entry name" value="DUF4471"/>
    <property type="match status" value="1"/>
</dbReference>
<dbReference type="OrthoDB" id="538817at2759"/>
<dbReference type="PANTHER" id="PTHR22118:SF14">
    <property type="entry name" value="DYNEIN AXONEMAL ASSEMBLY FACTOR 3"/>
    <property type="match status" value="1"/>
</dbReference>
<dbReference type="InterPro" id="IPR027974">
    <property type="entry name" value="DUF4470"/>
</dbReference>
<evidence type="ECO:0000259" key="5">
    <source>
        <dbReference type="Pfam" id="PF14737"/>
    </source>
</evidence>
<organism evidence="7 8">
    <name type="scientific">Cotesia typhae</name>
    <dbReference type="NCBI Taxonomy" id="2053667"/>
    <lineage>
        <taxon>Eukaryota</taxon>
        <taxon>Metazoa</taxon>
        <taxon>Ecdysozoa</taxon>
        <taxon>Arthropoda</taxon>
        <taxon>Hexapoda</taxon>
        <taxon>Insecta</taxon>
        <taxon>Pterygota</taxon>
        <taxon>Neoptera</taxon>
        <taxon>Endopterygota</taxon>
        <taxon>Hymenoptera</taxon>
        <taxon>Apocrita</taxon>
        <taxon>Ichneumonoidea</taxon>
        <taxon>Braconidae</taxon>
        <taxon>Microgastrinae</taxon>
        <taxon>Cotesia</taxon>
    </lineage>
</organism>
<accession>A0A8J5QY00</accession>
<keyword evidence="2" id="KW-0963">Cytoplasm</keyword>
<dbReference type="GO" id="GO:0070286">
    <property type="term" value="P:axonemal dynein complex assembly"/>
    <property type="evidence" value="ECO:0007669"/>
    <property type="project" value="InterPro"/>
</dbReference>
<dbReference type="InterPro" id="IPR028235">
    <property type="entry name" value="DNAAF3_C"/>
</dbReference>
<evidence type="ECO:0000256" key="4">
    <source>
        <dbReference type="ARBA" id="ARBA00024190"/>
    </source>
</evidence>
<reference evidence="7" key="2">
    <citation type="submission" date="2021-04" db="EMBL/GenBank/DDBJ databases">
        <title>Genome-wide patterns of bracovirus chromosomal integration into multiple host tissues during parasitism.</title>
        <authorList>
            <person name="Chebbi M.A.C."/>
        </authorList>
    </citation>
    <scope>NUCLEOTIDE SEQUENCE</scope>
    <source>
        <tissue evidence="7">Whole body</tissue>
    </source>
</reference>
<dbReference type="Pfam" id="PF14737">
    <property type="entry name" value="DUF4470"/>
    <property type="match status" value="1"/>
</dbReference>
<keyword evidence="3" id="KW-0970">Cilium biogenesis/degradation</keyword>
<sequence length="182" mass="20906">MWGHSPALDFQEENIKDNSDNKSLEVLTVGAKDPRHIIKTLASSSVNQKYFINFHVIESSLEPIARSILLLHICLEKDLGLQVIYHSASSFLKYKNKCEWVNKFDVIFIAHNMINHLVSIVPLMNKKGILIVESRRLLVEAKKKELEEFSNELQNIAKSVGIKLFETFNPHDDNFARFVIDT</sequence>
<dbReference type="GO" id="GO:0120293">
    <property type="term" value="C:dynein axonemal particle"/>
    <property type="evidence" value="ECO:0007669"/>
    <property type="project" value="UniProtKB-SubCell"/>
</dbReference>
<dbReference type="GO" id="GO:0044458">
    <property type="term" value="P:motile cilium assembly"/>
    <property type="evidence" value="ECO:0007669"/>
    <property type="project" value="TreeGrafter"/>
</dbReference>
<evidence type="ECO:0000313" key="7">
    <source>
        <dbReference type="EMBL" id="KAG8036547.1"/>
    </source>
</evidence>
<evidence type="ECO:0000256" key="1">
    <source>
        <dbReference type="ARBA" id="ARBA00010449"/>
    </source>
</evidence>
<evidence type="ECO:0000256" key="3">
    <source>
        <dbReference type="ARBA" id="ARBA00022794"/>
    </source>
</evidence>
<name>A0A8J5QY00_9HYME</name>
<protein>
    <submittedName>
        <fullName evidence="7">Uncharacterized protein</fullName>
    </submittedName>
</protein>
<evidence type="ECO:0000256" key="2">
    <source>
        <dbReference type="ARBA" id="ARBA00022490"/>
    </source>
</evidence>
<gene>
    <name evidence="7" type="ORF">G9C98_003869</name>
</gene>
<comment type="caution">
    <text evidence="7">The sequence shown here is derived from an EMBL/GenBank/DDBJ whole genome shotgun (WGS) entry which is preliminary data.</text>
</comment>
<feature type="domain" description="DUF4470" evidence="5">
    <location>
        <begin position="1"/>
        <end position="78"/>
    </location>
</feature>
<dbReference type="InterPro" id="IPR039304">
    <property type="entry name" value="DNAAF3"/>
</dbReference>
<dbReference type="AlphaFoldDB" id="A0A8J5QY00"/>
<feature type="domain" description="Dynein assembly factor 3 C-terminal" evidence="6">
    <location>
        <begin position="80"/>
        <end position="163"/>
    </location>
</feature>
<dbReference type="Proteomes" id="UP000729913">
    <property type="component" value="Unassembled WGS sequence"/>
</dbReference>
<comment type="similarity">
    <text evidence="1">Belongs to the DNAAF3 family.</text>
</comment>
<keyword evidence="8" id="KW-1185">Reference proteome</keyword>
<comment type="subcellular location">
    <subcellularLocation>
        <location evidence="4">Dynein axonemal particle</location>
    </subcellularLocation>
</comment>
<dbReference type="PANTHER" id="PTHR22118">
    <property type="entry name" value="DYNEIN ASSEMBLY FACTOR 3, AXONEMAL"/>
    <property type="match status" value="1"/>
</dbReference>
<evidence type="ECO:0000313" key="8">
    <source>
        <dbReference type="Proteomes" id="UP000729913"/>
    </source>
</evidence>
<dbReference type="EMBL" id="JAAOIC020000048">
    <property type="protein sequence ID" value="KAG8036547.1"/>
    <property type="molecule type" value="Genomic_DNA"/>
</dbReference>
<reference evidence="7" key="1">
    <citation type="submission" date="2020-03" db="EMBL/GenBank/DDBJ databases">
        <authorList>
            <person name="Chebbi M.A."/>
            <person name="Drezen J.M."/>
        </authorList>
    </citation>
    <scope>NUCLEOTIDE SEQUENCE</scope>
    <source>
        <tissue evidence="7">Whole body</tissue>
    </source>
</reference>
<proteinExistence type="inferred from homology"/>